<dbReference type="InterPro" id="IPR040976">
    <property type="entry name" value="Pkinase_fungal"/>
</dbReference>
<sequence length="273" mass="31027">MHASHSNALPPFRKLELFHSPQELLMAIHDAIADHQTRYGSCGRVHGLVSPDTILIESQSPTSNRQVKYLKDPLPHDRGILAFQSITSLQKTICGPSDLPLDYLDDLESFFYVIAWFALGYSYPGKRRNNNDIPAVLASWALTSDPQQCMHAKKEMLYGKNGDFGFNNVSQYLGGYALEELLQNLLGLLRTRCHERLSSKPAMTWQQMLKASQATYEGFLACIKRTIRVLDEKESNRLTHKMIASHEPLYPQDLKAMQQRNMATAYQRGGQNW</sequence>
<name>A0A409W0H1_9AGAR</name>
<comment type="caution">
    <text evidence="2">The sequence shown here is derived from an EMBL/GenBank/DDBJ whole genome shotgun (WGS) entry which is preliminary data.</text>
</comment>
<keyword evidence="3" id="KW-1185">Reference proteome</keyword>
<dbReference type="AlphaFoldDB" id="A0A409W0H1"/>
<protein>
    <recommendedName>
        <fullName evidence="1">Fungal-type protein kinase domain-containing protein</fullName>
    </recommendedName>
</protein>
<dbReference type="OrthoDB" id="5569250at2759"/>
<reference evidence="2 3" key="1">
    <citation type="journal article" date="2018" name="Evol. Lett.">
        <title>Horizontal gene cluster transfer increased hallucinogenic mushroom diversity.</title>
        <authorList>
            <person name="Reynolds H.T."/>
            <person name="Vijayakumar V."/>
            <person name="Gluck-Thaler E."/>
            <person name="Korotkin H.B."/>
            <person name="Matheny P.B."/>
            <person name="Slot J.C."/>
        </authorList>
    </citation>
    <scope>NUCLEOTIDE SEQUENCE [LARGE SCALE GENOMIC DNA]</scope>
    <source>
        <strain evidence="2 3">SRW20</strain>
    </source>
</reference>
<gene>
    <name evidence="2" type="ORF">CVT26_007967</name>
</gene>
<proteinExistence type="predicted"/>
<dbReference type="Proteomes" id="UP000284706">
    <property type="component" value="Unassembled WGS sequence"/>
</dbReference>
<evidence type="ECO:0000313" key="3">
    <source>
        <dbReference type="Proteomes" id="UP000284706"/>
    </source>
</evidence>
<evidence type="ECO:0000259" key="1">
    <source>
        <dbReference type="Pfam" id="PF17667"/>
    </source>
</evidence>
<dbReference type="InParanoid" id="A0A409W0H1"/>
<evidence type="ECO:0000313" key="2">
    <source>
        <dbReference type="EMBL" id="PPQ72009.1"/>
    </source>
</evidence>
<feature type="domain" description="Fungal-type protein kinase" evidence="1">
    <location>
        <begin position="13"/>
        <end position="117"/>
    </location>
</feature>
<organism evidence="2 3">
    <name type="scientific">Gymnopilus dilepis</name>
    <dbReference type="NCBI Taxonomy" id="231916"/>
    <lineage>
        <taxon>Eukaryota</taxon>
        <taxon>Fungi</taxon>
        <taxon>Dikarya</taxon>
        <taxon>Basidiomycota</taxon>
        <taxon>Agaricomycotina</taxon>
        <taxon>Agaricomycetes</taxon>
        <taxon>Agaricomycetidae</taxon>
        <taxon>Agaricales</taxon>
        <taxon>Agaricineae</taxon>
        <taxon>Hymenogastraceae</taxon>
        <taxon>Gymnopilus</taxon>
    </lineage>
</organism>
<accession>A0A409W0H1</accession>
<dbReference type="Pfam" id="PF17667">
    <property type="entry name" value="Pkinase_fungal"/>
    <property type="match status" value="1"/>
</dbReference>
<dbReference type="EMBL" id="NHYE01005477">
    <property type="protein sequence ID" value="PPQ72009.1"/>
    <property type="molecule type" value="Genomic_DNA"/>
</dbReference>